<accession>A0AAN9IDC5</accession>
<feature type="compositionally biased region" description="Basic and acidic residues" evidence="1">
    <location>
        <begin position="136"/>
        <end position="146"/>
    </location>
</feature>
<name>A0AAN9IDC5_CROPI</name>
<dbReference type="EMBL" id="JAYWIO010000004">
    <property type="protein sequence ID" value="KAK7268676.1"/>
    <property type="molecule type" value="Genomic_DNA"/>
</dbReference>
<gene>
    <name evidence="2" type="ORF">RIF29_21382</name>
</gene>
<reference evidence="2 3" key="1">
    <citation type="submission" date="2024-01" db="EMBL/GenBank/DDBJ databases">
        <title>The genomes of 5 underutilized Papilionoideae crops provide insights into root nodulation and disease resistanc.</title>
        <authorList>
            <person name="Yuan L."/>
        </authorList>
    </citation>
    <scope>NUCLEOTIDE SEQUENCE [LARGE SCALE GENOMIC DNA]</scope>
    <source>
        <strain evidence="2">ZHUSHIDOU_FW_LH</strain>
        <tissue evidence="2">Leaf</tissue>
    </source>
</reference>
<dbReference type="AlphaFoldDB" id="A0AAN9IDC5"/>
<keyword evidence="3" id="KW-1185">Reference proteome</keyword>
<protein>
    <submittedName>
        <fullName evidence="2">Uncharacterized protein</fullName>
    </submittedName>
</protein>
<proteinExistence type="predicted"/>
<feature type="region of interest" description="Disordered" evidence="1">
    <location>
        <begin position="77"/>
        <end position="146"/>
    </location>
</feature>
<comment type="caution">
    <text evidence="2">The sequence shown here is derived from an EMBL/GenBank/DDBJ whole genome shotgun (WGS) entry which is preliminary data.</text>
</comment>
<organism evidence="2 3">
    <name type="scientific">Crotalaria pallida</name>
    <name type="common">Smooth rattlebox</name>
    <name type="synonym">Crotalaria striata</name>
    <dbReference type="NCBI Taxonomy" id="3830"/>
    <lineage>
        <taxon>Eukaryota</taxon>
        <taxon>Viridiplantae</taxon>
        <taxon>Streptophyta</taxon>
        <taxon>Embryophyta</taxon>
        <taxon>Tracheophyta</taxon>
        <taxon>Spermatophyta</taxon>
        <taxon>Magnoliopsida</taxon>
        <taxon>eudicotyledons</taxon>
        <taxon>Gunneridae</taxon>
        <taxon>Pentapetalae</taxon>
        <taxon>rosids</taxon>
        <taxon>fabids</taxon>
        <taxon>Fabales</taxon>
        <taxon>Fabaceae</taxon>
        <taxon>Papilionoideae</taxon>
        <taxon>50 kb inversion clade</taxon>
        <taxon>genistoids sensu lato</taxon>
        <taxon>core genistoids</taxon>
        <taxon>Crotalarieae</taxon>
        <taxon>Crotalaria</taxon>
    </lineage>
</organism>
<evidence type="ECO:0000313" key="2">
    <source>
        <dbReference type="EMBL" id="KAK7268676.1"/>
    </source>
</evidence>
<dbReference type="Proteomes" id="UP001372338">
    <property type="component" value="Unassembled WGS sequence"/>
</dbReference>
<feature type="region of interest" description="Disordered" evidence="1">
    <location>
        <begin position="198"/>
        <end position="241"/>
    </location>
</feature>
<evidence type="ECO:0000256" key="1">
    <source>
        <dbReference type="SAM" id="MobiDB-lite"/>
    </source>
</evidence>
<evidence type="ECO:0000313" key="3">
    <source>
        <dbReference type="Proteomes" id="UP001372338"/>
    </source>
</evidence>
<feature type="compositionally biased region" description="Basic and acidic residues" evidence="1">
    <location>
        <begin position="114"/>
        <end position="125"/>
    </location>
</feature>
<feature type="compositionally biased region" description="Polar residues" evidence="1">
    <location>
        <begin position="217"/>
        <end position="229"/>
    </location>
</feature>
<feature type="compositionally biased region" description="Polar residues" evidence="1">
    <location>
        <begin position="97"/>
        <end position="106"/>
    </location>
</feature>
<sequence>MRWLAMVTVAHGSFELLEVHHDGVELGLRKCNLSYLKRKRSDYTSTLAFFLNLVSNDFLVSKLPYLLIYTRIKSQGSEDQGLPRATNSKAKGHVRNTKQAAKNQARPQHVQIKSHKDNSKNDKDTPILNDAAVHGVNDDTPKKGCRNTEEEKQILKIMNMKQKEMWNEFQANKNDGNPLLRFIIPPSKEARDFVLVQHRKKGPDKDKDDPMLIDENINPQSVSNASSVSAMDETQPHVSSA</sequence>